<dbReference type="Gene3D" id="2.60.40.2730">
    <property type="match status" value="1"/>
</dbReference>
<dbReference type="Gene3D" id="2.60.40.10">
    <property type="entry name" value="Immunoglobulins"/>
    <property type="match status" value="1"/>
</dbReference>
<organism evidence="2 3">
    <name type="scientific">Alistipes timonensis JC136</name>
    <dbReference type="NCBI Taxonomy" id="1033731"/>
    <lineage>
        <taxon>Bacteria</taxon>
        <taxon>Pseudomonadati</taxon>
        <taxon>Bacteroidota</taxon>
        <taxon>Bacteroidia</taxon>
        <taxon>Bacteroidales</taxon>
        <taxon>Rikenellaceae</taxon>
        <taxon>Alistipes</taxon>
    </lineage>
</organism>
<dbReference type="EMBL" id="FNRI01000011">
    <property type="protein sequence ID" value="SEA97600.1"/>
    <property type="molecule type" value="Genomic_DNA"/>
</dbReference>
<gene>
    <name evidence="2" type="ORF">SAMN05444145_1114</name>
</gene>
<dbReference type="Proteomes" id="UP000183253">
    <property type="component" value="Unassembled WGS sequence"/>
</dbReference>
<evidence type="ECO:0000313" key="3">
    <source>
        <dbReference type="Proteomes" id="UP000183253"/>
    </source>
</evidence>
<feature type="chain" id="PRO_5010303677" description="DUF4958 domain-containing protein" evidence="1">
    <location>
        <begin position="23"/>
        <end position="716"/>
    </location>
</feature>
<evidence type="ECO:0008006" key="4">
    <source>
        <dbReference type="Google" id="ProtNLM"/>
    </source>
</evidence>
<reference evidence="2 3" key="1">
    <citation type="submission" date="2016-10" db="EMBL/GenBank/DDBJ databases">
        <authorList>
            <person name="de Groot N.N."/>
        </authorList>
    </citation>
    <scope>NUCLEOTIDE SEQUENCE [LARGE SCALE GENOMIC DNA]</scope>
    <source>
        <strain evidence="2 3">DSM 25383</strain>
    </source>
</reference>
<dbReference type="STRING" id="1033731.SAMN05444145_1114"/>
<evidence type="ECO:0000313" key="2">
    <source>
        <dbReference type="EMBL" id="SEA97600.1"/>
    </source>
</evidence>
<dbReference type="InterPro" id="IPR013783">
    <property type="entry name" value="Ig-like_fold"/>
</dbReference>
<dbReference type="InterPro" id="IPR032529">
    <property type="entry name" value="BT4661-like"/>
</dbReference>
<dbReference type="Pfam" id="PF16319">
    <property type="entry name" value="SGBP_BT4661-like"/>
    <property type="match status" value="1"/>
</dbReference>
<feature type="signal peptide" evidence="1">
    <location>
        <begin position="1"/>
        <end position="22"/>
    </location>
</feature>
<sequence length="716" mass="77152">MKSLFRNVCFAALTALCAVVLAACEDDDTKSGDLQLFYPTVVDIGPSMNFVSGTPTYYGPAPSNFSIAGITLDDKSVATECFSIGADTGMVSISNTDDLEPGTYKLTIACQAGGGVYRFTDIFVVRMVPAAPEAIEVSEPALVIPYAELETTKASVTVTPVGESVSILGYALVQTEGEEYFAISGKGVVTLNANFSGEIMPGDYPLPIRITTYAGAAVYENLLTARITSEPLEIRYPSVSGRMEYNMAFQSPAPTLKGSPDEVVWAIKKVTPAEGFETTDKIRIDPATGVISVDADSELPIDASYTLDLTVSNSFGSTDFEGAYTLTVIEYIAPIEPETFSYAPVEVVEGTNFKAPKTDGFVGDEASFSLGDVPAALAGQLTVDEATGEVSSLRGITAAPGVYQVPVRASNMKSETPVEVMLTLTVIQNPNMFTTFSYGNNLGLDWKTNADQHVFDMQGDAKGDTTVDIPVAQEDFAGREVTFKMTYVHNNPFRTAAAKSYVTDDGTLHLTFRNDRAGQIGVIKVDATIGTGETAITRSTYLFTKTQTAVDKVVVYKPLVFRVNPRTGGYSEAPTIDADKSNFMISLKRNIFYYNLNGPSSHVSGQLNATSTTFIYRMWGSYFGSTVNAGSREPMSYYELTSGSVAANLTAKIGYIDCGTDFKMYIPANKWMLDGAYANGVLIFQAPYTTTGTFADLDASGTKNFIYMAVWFDENF</sequence>
<dbReference type="Gene3D" id="2.60.40.2710">
    <property type="match status" value="1"/>
</dbReference>
<name>A0A1H4FLB0_9BACT</name>
<evidence type="ECO:0000256" key="1">
    <source>
        <dbReference type="SAM" id="SignalP"/>
    </source>
</evidence>
<proteinExistence type="predicted"/>
<dbReference type="PROSITE" id="PS51257">
    <property type="entry name" value="PROKAR_LIPOPROTEIN"/>
    <property type="match status" value="1"/>
</dbReference>
<accession>A0A1H4FLB0</accession>
<dbReference type="Gene3D" id="2.60.40.60">
    <property type="entry name" value="Cadherins"/>
    <property type="match status" value="1"/>
</dbReference>
<keyword evidence="3" id="KW-1185">Reference proteome</keyword>
<dbReference type="AlphaFoldDB" id="A0A1H4FLB0"/>
<dbReference type="OrthoDB" id="1003436at2"/>
<dbReference type="Gene3D" id="2.30.30.1270">
    <property type="match status" value="1"/>
</dbReference>
<dbReference type="RefSeq" id="WP_010260990.1">
    <property type="nucleotide sequence ID" value="NZ_CAEG01000007.1"/>
</dbReference>
<keyword evidence="1" id="KW-0732">Signal</keyword>
<protein>
    <recommendedName>
        <fullName evidence="4">DUF4958 domain-containing protein</fullName>
    </recommendedName>
</protein>
<dbReference type="Gene3D" id="2.60.40.2720">
    <property type="match status" value="1"/>
</dbReference>